<evidence type="ECO:0000256" key="4">
    <source>
        <dbReference type="ARBA" id="ARBA00023002"/>
    </source>
</evidence>
<dbReference type="Proteomes" id="UP000308724">
    <property type="component" value="Unassembled WGS sequence"/>
</dbReference>
<keyword evidence="2" id="KW-0285">Flavoprotein</keyword>
<sequence length="442" mass="48834">MATFGGQTSTMPGIIIVGAGIVGLTLGQAFKSVCLLCFFPNSTTSTSESLTARQQKIPFTILERDASADVREQGWAITLHWALPLLEEMLPQRLIAQIEKCQVNAEVAGDDPGDFKLINLEDCSEISNTPSGKRWRVNRGKLRLALLDGLDGSIRWNQHVEGVEQLQDHAKVQCLDGSSHIAHVVIGADGSKSAIRRFLCPEKHAVTPLPYRMLGVGSHLTEDQVAPIRSIDRLLFQGIEPKTGNFLYCSLLEAATKETASHVVQFNVSWPQSSSKDEMFSDNTSRLAALKLRARGFAPCLRNAIESIVEGTPVTEIGLADWEFVHWDNPGRVTLAGDAAHPMTMCKKTFFMIMSQCLRYLVRGEAANHGIQDAYDLWKNLKLVCYSGDDMRDAIQDYESKMTKRAVDAILLSRQACEDAHHYPVDKSSPLVTARRLPPQCA</sequence>
<keyword evidence="5" id="KW-0503">Monooxygenase</keyword>
<name>A0A4T0B3D1_AURPU</name>
<evidence type="ECO:0000256" key="1">
    <source>
        <dbReference type="ARBA" id="ARBA00001974"/>
    </source>
</evidence>
<evidence type="ECO:0000256" key="3">
    <source>
        <dbReference type="ARBA" id="ARBA00022827"/>
    </source>
</evidence>
<comment type="caution">
    <text evidence="6">The sequence shown here is derived from an EMBL/GenBank/DDBJ whole genome shotgun (WGS) entry which is preliminary data.</text>
</comment>
<dbReference type="EMBL" id="QZBZ01000747">
    <property type="protein sequence ID" value="TIA27863.1"/>
    <property type="molecule type" value="Genomic_DNA"/>
</dbReference>
<evidence type="ECO:0000256" key="2">
    <source>
        <dbReference type="ARBA" id="ARBA00022630"/>
    </source>
</evidence>
<dbReference type="PANTHER" id="PTHR47178">
    <property type="entry name" value="MONOOXYGENASE, FAD-BINDING"/>
    <property type="match status" value="1"/>
</dbReference>
<dbReference type="PANTHER" id="PTHR47178:SF1">
    <property type="entry name" value="FAD-BINDING DOMAIN-CONTAINING PROTEIN-RELATED"/>
    <property type="match status" value="1"/>
</dbReference>
<dbReference type="GO" id="GO:0004497">
    <property type="term" value="F:monooxygenase activity"/>
    <property type="evidence" value="ECO:0007669"/>
    <property type="project" value="UniProtKB-KW"/>
</dbReference>
<evidence type="ECO:0008006" key="8">
    <source>
        <dbReference type="Google" id="ProtNLM"/>
    </source>
</evidence>
<reference evidence="6 7" key="1">
    <citation type="submission" date="2018-10" db="EMBL/GenBank/DDBJ databases">
        <title>Fifty Aureobasidium pullulans genomes reveal a recombining polyextremotolerant generalist.</title>
        <authorList>
            <person name="Gostincar C."/>
            <person name="Turk M."/>
            <person name="Zajc J."/>
            <person name="Gunde-Cimerman N."/>
        </authorList>
    </citation>
    <scope>NUCLEOTIDE SEQUENCE [LARGE SCALE GENOMIC DNA]</scope>
    <source>
        <strain evidence="6 7">EXF-1645</strain>
    </source>
</reference>
<organism evidence="6 7">
    <name type="scientific">Aureobasidium pullulans</name>
    <name type="common">Black yeast</name>
    <name type="synonym">Pullularia pullulans</name>
    <dbReference type="NCBI Taxonomy" id="5580"/>
    <lineage>
        <taxon>Eukaryota</taxon>
        <taxon>Fungi</taxon>
        <taxon>Dikarya</taxon>
        <taxon>Ascomycota</taxon>
        <taxon>Pezizomycotina</taxon>
        <taxon>Dothideomycetes</taxon>
        <taxon>Dothideomycetidae</taxon>
        <taxon>Dothideales</taxon>
        <taxon>Saccotheciaceae</taxon>
        <taxon>Aureobasidium</taxon>
    </lineage>
</organism>
<proteinExistence type="predicted"/>
<dbReference type="PRINTS" id="PR00420">
    <property type="entry name" value="RNGMNOXGNASE"/>
</dbReference>
<dbReference type="SUPFAM" id="SSF51905">
    <property type="entry name" value="FAD/NAD(P)-binding domain"/>
    <property type="match status" value="1"/>
</dbReference>
<dbReference type="Gene3D" id="3.50.50.60">
    <property type="entry name" value="FAD/NAD(P)-binding domain"/>
    <property type="match status" value="1"/>
</dbReference>
<evidence type="ECO:0000313" key="7">
    <source>
        <dbReference type="Proteomes" id="UP000308724"/>
    </source>
</evidence>
<dbReference type="AlphaFoldDB" id="A0A4T0B3D1"/>
<keyword evidence="3" id="KW-0274">FAD</keyword>
<gene>
    <name evidence="6" type="ORF">D6C78_10987</name>
</gene>
<evidence type="ECO:0000256" key="5">
    <source>
        <dbReference type="ARBA" id="ARBA00023033"/>
    </source>
</evidence>
<protein>
    <recommendedName>
        <fullName evidence="8">FAD-binding domain-containing protein</fullName>
    </recommendedName>
</protein>
<keyword evidence="4" id="KW-0560">Oxidoreductase</keyword>
<dbReference type="InterPro" id="IPR036188">
    <property type="entry name" value="FAD/NAD-bd_sf"/>
</dbReference>
<evidence type="ECO:0000313" key="6">
    <source>
        <dbReference type="EMBL" id="TIA27863.1"/>
    </source>
</evidence>
<comment type="cofactor">
    <cofactor evidence="1">
        <name>FAD</name>
        <dbReference type="ChEBI" id="CHEBI:57692"/>
    </cofactor>
</comment>
<accession>A0A4T0B3D1</accession>